<accession>A0A382DH01</accession>
<feature type="non-terminal residue" evidence="1">
    <location>
        <position position="52"/>
    </location>
</feature>
<proteinExistence type="predicted"/>
<evidence type="ECO:0000313" key="1">
    <source>
        <dbReference type="EMBL" id="SVB37668.1"/>
    </source>
</evidence>
<evidence type="ECO:0008006" key="2">
    <source>
        <dbReference type="Google" id="ProtNLM"/>
    </source>
</evidence>
<dbReference type="EMBL" id="UINC01039333">
    <property type="protein sequence ID" value="SVB37668.1"/>
    <property type="molecule type" value="Genomic_DNA"/>
</dbReference>
<organism evidence="1">
    <name type="scientific">marine metagenome</name>
    <dbReference type="NCBI Taxonomy" id="408172"/>
    <lineage>
        <taxon>unclassified sequences</taxon>
        <taxon>metagenomes</taxon>
        <taxon>ecological metagenomes</taxon>
    </lineage>
</organism>
<reference evidence="1" key="1">
    <citation type="submission" date="2018-05" db="EMBL/GenBank/DDBJ databases">
        <authorList>
            <person name="Lanie J.A."/>
            <person name="Ng W.-L."/>
            <person name="Kazmierczak K.M."/>
            <person name="Andrzejewski T.M."/>
            <person name="Davidsen T.M."/>
            <person name="Wayne K.J."/>
            <person name="Tettelin H."/>
            <person name="Glass J.I."/>
            <person name="Rusch D."/>
            <person name="Podicherti R."/>
            <person name="Tsui H.-C.T."/>
            <person name="Winkler M.E."/>
        </authorList>
    </citation>
    <scope>NUCLEOTIDE SEQUENCE</scope>
</reference>
<protein>
    <recommendedName>
        <fullName evidence="2">Xylose isomerase-like TIM barrel domain-containing protein</fullName>
    </recommendedName>
</protein>
<name>A0A382DH01_9ZZZZ</name>
<gene>
    <name evidence="1" type="ORF">METZ01_LOCUS190522</name>
</gene>
<dbReference type="AlphaFoldDB" id="A0A382DH01"/>
<sequence length="52" mass="6018">MRFGINSFLFVSPFVTQSTRLFSKFKKWGFDTVELPIEAPEHIDSVKVKKAL</sequence>